<evidence type="ECO:0000259" key="3">
    <source>
        <dbReference type="PROSITE" id="PS50076"/>
    </source>
</evidence>
<dbReference type="Pfam" id="PF00226">
    <property type="entry name" value="DnaJ"/>
    <property type="match status" value="1"/>
</dbReference>
<dbReference type="InterPro" id="IPR001623">
    <property type="entry name" value="DnaJ_domain"/>
</dbReference>
<feature type="region of interest" description="Disordered" evidence="2">
    <location>
        <begin position="76"/>
        <end position="98"/>
    </location>
</feature>
<organism evidence="4 5">
    <name type="scientific">Marinomonas profundimaris</name>
    <dbReference type="NCBI Taxonomy" id="1208321"/>
    <lineage>
        <taxon>Bacteria</taxon>
        <taxon>Pseudomonadati</taxon>
        <taxon>Pseudomonadota</taxon>
        <taxon>Gammaproteobacteria</taxon>
        <taxon>Oceanospirillales</taxon>
        <taxon>Oceanospirillaceae</taxon>
        <taxon>Marinomonas</taxon>
    </lineage>
</organism>
<protein>
    <submittedName>
        <fullName evidence="4">Molecular chaperone DnaJ</fullName>
    </submittedName>
</protein>
<dbReference type="RefSeq" id="WP_024022738.1">
    <property type="nucleotide sequence ID" value="NZ_AYOZ01000002.1"/>
</dbReference>
<dbReference type="Proteomes" id="UP000018857">
    <property type="component" value="Unassembled WGS sequence"/>
</dbReference>
<dbReference type="PATRIC" id="fig|1208321.3.peg.529"/>
<dbReference type="CDD" id="cd06257">
    <property type="entry name" value="DnaJ"/>
    <property type="match status" value="1"/>
</dbReference>
<evidence type="ECO:0000313" key="5">
    <source>
        <dbReference type="Proteomes" id="UP000018857"/>
    </source>
</evidence>
<dbReference type="PRINTS" id="PR00625">
    <property type="entry name" value="JDOMAIN"/>
</dbReference>
<keyword evidence="1" id="KW-0143">Chaperone</keyword>
<dbReference type="SMART" id="SM00271">
    <property type="entry name" value="DnaJ"/>
    <property type="match status" value="1"/>
</dbReference>
<dbReference type="STRING" id="1208321.D104_02610"/>
<dbReference type="InterPro" id="IPR036869">
    <property type="entry name" value="J_dom_sf"/>
</dbReference>
<dbReference type="SUPFAM" id="SSF46565">
    <property type="entry name" value="Chaperone J-domain"/>
    <property type="match status" value="1"/>
</dbReference>
<evidence type="ECO:0000256" key="2">
    <source>
        <dbReference type="SAM" id="MobiDB-lite"/>
    </source>
</evidence>
<reference evidence="4 5" key="1">
    <citation type="journal article" date="2014" name="Genome Announc.">
        <title>Draft Genome Sequence of Marinomonas sp. Strain D104, a Polycyclic Aromatic Hydrocarbon-Degrading Bacterium from the Deep-Sea Sediment of the Arctic Ocean.</title>
        <authorList>
            <person name="Dong C."/>
            <person name="Bai X."/>
            <person name="Lai Q."/>
            <person name="Xie Y."/>
            <person name="Chen X."/>
            <person name="Shao Z."/>
        </authorList>
    </citation>
    <scope>NUCLEOTIDE SEQUENCE [LARGE SCALE GENOMIC DNA]</scope>
    <source>
        <strain evidence="4 5">D104</strain>
    </source>
</reference>
<gene>
    <name evidence="4" type="ORF">D104_02610</name>
</gene>
<proteinExistence type="predicted"/>
<dbReference type="OrthoDB" id="9779889at2"/>
<dbReference type="PANTHER" id="PTHR43948:SF10">
    <property type="entry name" value="MRJ, ISOFORM E"/>
    <property type="match status" value="1"/>
</dbReference>
<accession>W1S4Q2</accession>
<dbReference type="EMBL" id="AYOZ01000002">
    <property type="protein sequence ID" value="ETI62088.1"/>
    <property type="molecule type" value="Genomic_DNA"/>
</dbReference>
<dbReference type="PROSITE" id="PS50076">
    <property type="entry name" value="DNAJ_2"/>
    <property type="match status" value="1"/>
</dbReference>
<dbReference type="eggNOG" id="COG3103">
    <property type="taxonomic scope" value="Bacteria"/>
</dbReference>
<evidence type="ECO:0000256" key="1">
    <source>
        <dbReference type="ARBA" id="ARBA00023186"/>
    </source>
</evidence>
<sequence>MSLIDDYQLLEIPTNASEQEAKTAFRRLARRYHPDKNPDTDTTELFQSLQAAYENVTNAIRQGAQVNDWKPFSFTKENTQSSQANNRYTQTSSATDKEQEAFIKERQRAYEEMKRNNAHQEKARNDAIKSARNTLNEKRVKALYEEAYKASKNFTSQGYSYSDNPKYDQSDIPPYQSFVDDEESDYAPPHYHAPYDKEPISQPIRLDAAKAAFRAATYIAVFAAGIYSTLYWQSFEQETTVTAQESRYISGLYPQFRVGLSHTLENTTLYAEPDLSSVILQNIPGKSDLNSIKLQGDWLTVRYQGMNGWVQAKNIGFGNVQKATQTGCIGQPGIAPQHGELIGQAEGTSRLRILNQLPEHSLLTFESYDGQAPFSVYLYGKQAYAANFIPRGSYRLVLETGSLYHHACNQFLFNDTTKVILDKVDFASTEQSLTLKP</sequence>
<name>W1S4Q2_9GAMM</name>
<feature type="compositionally biased region" description="Polar residues" evidence="2">
    <location>
        <begin position="76"/>
        <end position="94"/>
    </location>
</feature>
<keyword evidence="5" id="KW-1185">Reference proteome</keyword>
<feature type="domain" description="J" evidence="3">
    <location>
        <begin position="5"/>
        <end position="61"/>
    </location>
</feature>
<dbReference type="eggNOG" id="COG0484">
    <property type="taxonomic scope" value="Bacteria"/>
</dbReference>
<dbReference type="AlphaFoldDB" id="W1S4Q2"/>
<dbReference type="Gene3D" id="1.10.287.110">
    <property type="entry name" value="DnaJ domain"/>
    <property type="match status" value="1"/>
</dbReference>
<evidence type="ECO:0000313" key="4">
    <source>
        <dbReference type="EMBL" id="ETI62088.1"/>
    </source>
</evidence>
<comment type="caution">
    <text evidence="4">The sequence shown here is derived from an EMBL/GenBank/DDBJ whole genome shotgun (WGS) entry which is preliminary data.</text>
</comment>
<dbReference type="PANTHER" id="PTHR43948">
    <property type="entry name" value="DNAJ HOMOLOG SUBFAMILY B"/>
    <property type="match status" value="1"/>
</dbReference>